<reference evidence="2 3" key="1">
    <citation type="journal article" date="2009" name="PLoS Genet.">
        <title>Adaptations to submarine hydrothermal environments exemplified by the genome of Nautilia profundicola.</title>
        <authorList>
            <person name="Campbell B.J."/>
            <person name="Smith J.L."/>
            <person name="Hanson T.E."/>
            <person name="Klotz M.G."/>
            <person name="Stein L.Y."/>
            <person name="Lee C.K."/>
            <person name="Wu D."/>
            <person name="Robinson J.M."/>
            <person name="Khouri H.M."/>
            <person name="Eisen J.A."/>
            <person name="Cary S.C."/>
        </authorList>
    </citation>
    <scope>NUCLEOTIDE SEQUENCE [LARGE SCALE GENOMIC DNA]</scope>
    <source>
        <strain evidence="3">ATCC BAA-1463 / DSM 18972 / AmH</strain>
    </source>
</reference>
<dbReference type="PRINTS" id="PR00420">
    <property type="entry name" value="RNGMNOXGNASE"/>
</dbReference>
<name>B9L6H5_NAUPA</name>
<dbReference type="InterPro" id="IPR036188">
    <property type="entry name" value="FAD/NAD-bd_sf"/>
</dbReference>
<evidence type="ECO:0000313" key="2">
    <source>
        <dbReference type="EMBL" id="ACM92147.1"/>
    </source>
</evidence>
<dbReference type="RefSeq" id="WP_012663519.1">
    <property type="nucleotide sequence ID" value="NC_012115.1"/>
</dbReference>
<dbReference type="PANTHER" id="PTHR42685">
    <property type="entry name" value="GERANYLGERANYL DIPHOSPHATE REDUCTASE"/>
    <property type="match status" value="1"/>
</dbReference>
<keyword evidence="3" id="KW-1185">Reference proteome</keyword>
<dbReference type="HOGENOM" id="CLU_024648_0_1_7"/>
<organism evidence="2 3">
    <name type="scientific">Nautilia profundicola (strain ATCC BAA-1463 / DSM 18972 / AmH)</name>
    <dbReference type="NCBI Taxonomy" id="598659"/>
    <lineage>
        <taxon>Bacteria</taxon>
        <taxon>Pseudomonadati</taxon>
        <taxon>Campylobacterota</taxon>
        <taxon>Epsilonproteobacteria</taxon>
        <taxon>Nautiliales</taxon>
        <taxon>Nautiliaceae</taxon>
        <taxon>Nautilia</taxon>
    </lineage>
</organism>
<dbReference type="OrthoDB" id="9803192at2"/>
<dbReference type="Pfam" id="PF07992">
    <property type="entry name" value="Pyr_redox_2"/>
    <property type="match status" value="1"/>
</dbReference>
<dbReference type="GO" id="GO:0016491">
    <property type="term" value="F:oxidoreductase activity"/>
    <property type="evidence" value="ECO:0007669"/>
    <property type="project" value="InterPro"/>
</dbReference>
<proteinExistence type="predicted"/>
<dbReference type="STRING" id="598659.NAMH_1575"/>
<dbReference type="Proteomes" id="UP000000448">
    <property type="component" value="Chromosome"/>
</dbReference>
<dbReference type="InterPro" id="IPR050407">
    <property type="entry name" value="Geranylgeranyl_reductase"/>
</dbReference>
<feature type="domain" description="FAD/NAD(P)-binding" evidence="1">
    <location>
        <begin position="1"/>
        <end position="144"/>
    </location>
</feature>
<protein>
    <submittedName>
        <fullName evidence="2">Geranylgeranyl hydrogenase</fullName>
    </submittedName>
</protein>
<dbReference type="InterPro" id="IPR023753">
    <property type="entry name" value="FAD/NAD-binding_dom"/>
</dbReference>
<dbReference type="EMBL" id="CP001279">
    <property type="protein sequence ID" value="ACM92147.1"/>
    <property type="molecule type" value="Genomic_DNA"/>
</dbReference>
<dbReference type="PANTHER" id="PTHR42685:SF4">
    <property type="entry name" value="GERANYLGERANYL DIPHOSPHATE REDUCTASE, CHLOROPLASTIC"/>
    <property type="match status" value="1"/>
</dbReference>
<dbReference type="AlphaFoldDB" id="B9L6H5"/>
<evidence type="ECO:0000259" key="1">
    <source>
        <dbReference type="Pfam" id="PF07992"/>
    </source>
</evidence>
<dbReference type="eggNOG" id="COG0644">
    <property type="taxonomic scope" value="Bacteria"/>
</dbReference>
<dbReference type="SUPFAM" id="SSF51905">
    <property type="entry name" value="FAD/NAD(P)-binding domain"/>
    <property type="match status" value="1"/>
</dbReference>
<sequence length="324" mass="36958">MKIVIIGGGPAGSTAARKLAPFYHVTLIQDKLDFDKPCGGGIKTKAFKEFDIPNKLIKHSLDHVIMKYKNTTVKVDLNGKNLSIVKRDEFDKKLRDLAQQAGAKIIYGRFKTVKNNKAIIKTDNSILNLDYDILIAADGVNSTVRKALNLPKIPATITHYARIDQYKVQTCEFFFDFDIGGEYYAWAFPHENLTHIGTVSRGNFENLCRYLNVKAKPKGYKIPTWQENIIIQKNNVYFVGDAAGQVMPLSFEGIYYAIKSADLLANCILENKNYPNEWNKRFFKEFSLMKKLEALNKTFIRGFVVKAHKLKLIQKFSVKMWLGE</sequence>
<evidence type="ECO:0000313" key="3">
    <source>
        <dbReference type="Proteomes" id="UP000000448"/>
    </source>
</evidence>
<gene>
    <name evidence="2" type="ordered locus">NAMH_1575</name>
</gene>
<dbReference type="Gene3D" id="3.50.50.60">
    <property type="entry name" value="FAD/NAD(P)-binding domain"/>
    <property type="match status" value="1"/>
</dbReference>
<dbReference type="KEGG" id="nam:NAMH_1575"/>
<accession>B9L6H5</accession>